<dbReference type="AlphaFoldDB" id="A0A3M2LBC3"/>
<accession>A0A3M2LBC3</accession>
<reference evidence="2 3" key="1">
    <citation type="submission" date="2018-10" db="EMBL/GenBank/DDBJ databases">
        <title>Isolation from cow dung.</title>
        <authorList>
            <person name="Ling L."/>
        </authorList>
    </citation>
    <scope>NUCLEOTIDE SEQUENCE [LARGE SCALE GENOMIC DNA]</scope>
    <source>
        <strain evidence="2 3">NEAU-LL90</strain>
    </source>
</reference>
<evidence type="ECO:0000313" key="2">
    <source>
        <dbReference type="EMBL" id="RMI34852.1"/>
    </source>
</evidence>
<protein>
    <submittedName>
        <fullName evidence="2">Alpha/beta hydrolase</fullName>
    </submittedName>
</protein>
<dbReference type="Proteomes" id="UP000279275">
    <property type="component" value="Unassembled WGS sequence"/>
</dbReference>
<dbReference type="InterPro" id="IPR005152">
    <property type="entry name" value="Lipase_secreted"/>
</dbReference>
<evidence type="ECO:0000256" key="1">
    <source>
        <dbReference type="SAM" id="SignalP"/>
    </source>
</evidence>
<evidence type="ECO:0000313" key="3">
    <source>
        <dbReference type="Proteomes" id="UP000279275"/>
    </source>
</evidence>
<dbReference type="PANTHER" id="PTHR34853:SF1">
    <property type="entry name" value="LIPASE 5"/>
    <property type="match status" value="1"/>
</dbReference>
<dbReference type="Gene3D" id="3.40.50.1820">
    <property type="entry name" value="alpha/beta hydrolase"/>
    <property type="match status" value="1"/>
</dbReference>
<comment type="caution">
    <text evidence="2">The sequence shown here is derived from an EMBL/GenBank/DDBJ whole genome shotgun (WGS) entry which is preliminary data.</text>
</comment>
<dbReference type="Gene3D" id="1.10.260.130">
    <property type="match status" value="1"/>
</dbReference>
<dbReference type="PROSITE" id="PS51318">
    <property type="entry name" value="TAT"/>
    <property type="match status" value="1"/>
</dbReference>
<gene>
    <name evidence="2" type="ORF">EBN03_00240</name>
</gene>
<feature type="chain" id="PRO_5017963657" evidence="1">
    <location>
        <begin position="31"/>
        <end position="394"/>
    </location>
</feature>
<keyword evidence="1" id="KW-0732">Signal</keyword>
<dbReference type="InterPro" id="IPR006311">
    <property type="entry name" value="TAT_signal"/>
</dbReference>
<keyword evidence="2" id="KW-0378">Hydrolase</keyword>
<dbReference type="InterPro" id="IPR029058">
    <property type="entry name" value="AB_hydrolase_fold"/>
</dbReference>
<dbReference type="PANTHER" id="PTHR34853">
    <property type="match status" value="1"/>
</dbReference>
<feature type="signal peptide" evidence="1">
    <location>
        <begin position="1"/>
        <end position="30"/>
    </location>
</feature>
<name>A0A3M2LBC3_9NOCA</name>
<dbReference type="OrthoDB" id="9798122at2"/>
<sequence length="394" mass="40841">MRSLRRRRNLGAAALLASAAVLAAAGTVTAAPIPDGAGAPGTVIASTAEPDGWHTVSGGERIDYWTRNSDGSAVPASGALVVPPGPAPAGGWPILAWDHGTSGFGPGCGGQADPAKMPFESEAVRGDEMFRYFLAHGFAVLAPDYIGLGDYATGPHPYLEIRSEGTATIDLVRAARLLHPELSRTWAVMGQSQGGQVALATSWVQRTDAPELDFRGTVTIDPESHFDVLLPALGGPDFHVNISDGVTVFTAGALAGLRATHPELDLDSYLSPTGRAVLDDVGGLCLDGMATRVAGLDVGQLLSKPLSDPAFRAALTEYAAVPVTGYDAPILELANLADVTVPSPLHLVLAGQLATGGNDFRLVTGTGEHVHLSPEMWAAIDEWTARVLSTPPVS</sequence>
<dbReference type="Pfam" id="PF03583">
    <property type="entry name" value="LIP"/>
    <property type="match status" value="1"/>
</dbReference>
<dbReference type="PIRSF" id="PIRSF029171">
    <property type="entry name" value="Esterase_LipA"/>
    <property type="match status" value="1"/>
</dbReference>
<organism evidence="2 3">
    <name type="scientific">Nocardia stercoris</name>
    <dbReference type="NCBI Taxonomy" id="2483361"/>
    <lineage>
        <taxon>Bacteria</taxon>
        <taxon>Bacillati</taxon>
        <taxon>Actinomycetota</taxon>
        <taxon>Actinomycetes</taxon>
        <taxon>Mycobacteriales</taxon>
        <taxon>Nocardiaceae</taxon>
        <taxon>Nocardia</taxon>
    </lineage>
</organism>
<keyword evidence="3" id="KW-1185">Reference proteome</keyword>
<dbReference type="GO" id="GO:0004806">
    <property type="term" value="F:triacylglycerol lipase activity"/>
    <property type="evidence" value="ECO:0007669"/>
    <property type="project" value="InterPro"/>
</dbReference>
<dbReference type="GO" id="GO:0016042">
    <property type="term" value="P:lipid catabolic process"/>
    <property type="evidence" value="ECO:0007669"/>
    <property type="project" value="InterPro"/>
</dbReference>
<dbReference type="SUPFAM" id="SSF53474">
    <property type="entry name" value="alpha/beta-Hydrolases"/>
    <property type="match status" value="1"/>
</dbReference>
<proteinExistence type="predicted"/>
<dbReference type="EMBL" id="RFFH01000001">
    <property type="protein sequence ID" value="RMI34852.1"/>
    <property type="molecule type" value="Genomic_DNA"/>
</dbReference>